<gene>
    <name evidence="4" type="ORF">GA0070617_4511</name>
</gene>
<evidence type="ECO:0000256" key="2">
    <source>
        <dbReference type="ARBA" id="ARBA00022898"/>
    </source>
</evidence>
<name>A0A1C6V3V1_9ACTN</name>
<dbReference type="PANTHER" id="PTHR43094:SF1">
    <property type="entry name" value="AMINOTRANSFERASE CLASS-III"/>
    <property type="match status" value="1"/>
</dbReference>
<dbReference type="InterPro" id="IPR005814">
    <property type="entry name" value="Aminotrans_3"/>
</dbReference>
<dbReference type="GO" id="GO:0030170">
    <property type="term" value="F:pyridoxal phosphate binding"/>
    <property type="evidence" value="ECO:0007669"/>
    <property type="project" value="InterPro"/>
</dbReference>
<dbReference type="PROSITE" id="PS00600">
    <property type="entry name" value="AA_TRANSFER_CLASS_3"/>
    <property type="match status" value="1"/>
</dbReference>
<sequence length="430" mass="45871">MVSDPVFHPWSAQAKVAQETVAGGAGAWFWNQAGERWLDLHSQLGNLNLGHQHPAVVAAIREQAGRLCTLAPSFRAEVRDEAARLILEVAPAGSRSVLFTTGGAEAVEHALRMARVATGRPKILAAHRSYHGATEGAMGVTGDPRRWPLPTTGAGTVRFSGPYRYRSDFHASTDAEERDRALDHLRRLVAYEGPASIAAVIVEPVVGSNGVLVPPDGYLAGVRALCDEHGILLIADEVMTGFGRCGAWFASDLWQVRPDLTTFAKGVNSGYVPVGGVVVGERVADHFAERPYPGGLTYSGHPLACASIVASIGVLRDEGLIERAARLGATVVRPLLDDLAARLPVVGEVRGTGLAWAIELVADRATREPLVPYDAPGRPHPRMVEILRACRARGVWPFVAANRVHLFPPLVIDEDDLRAGVAEVGAALTG</sequence>
<organism evidence="4 5">
    <name type="scientific">Micromonospora yangpuensis</name>
    <dbReference type="NCBI Taxonomy" id="683228"/>
    <lineage>
        <taxon>Bacteria</taxon>
        <taxon>Bacillati</taxon>
        <taxon>Actinomycetota</taxon>
        <taxon>Actinomycetes</taxon>
        <taxon>Micromonosporales</taxon>
        <taxon>Micromonosporaceae</taxon>
        <taxon>Micromonospora</taxon>
    </lineage>
</organism>
<dbReference type="OrthoDB" id="9801834at2"/>
<dbReference type="STRING" id="683228.GA0070617_4511"/>
<dbReference type="Gene3D" id="3.40.640.10">
    <property type="entry name" value="Type I PLP-dependent aspartate aminotransferase-like (Major domain)"/>
    <property type="match status" value="1"/>
</dbReference>
<dbReference type="GO" id="GO:0005829">
    <property type="term" value="C:cytosol"/>
    <property type="evidence" value="ECO:0007669"/>
    <property type="project" value="TreeGrafter"/>
</dbReference>
<dbReference type="InterPro" id="IPR015421">
    <property type="entry name" value="PyrdxlP-dep_Trfase_major"/>
</dbReference>
<evidence type="ECO:0000256" key="1">
    <source>
        <dbReference type="ARBA" id="ARBA00008954"/>
    </source>
</evidence>
<dbReference type="AlphaFoldDB" id="A0A1C6V3V1"/>
<comment type="similarity">
    <text evidence="1 3">Belongs to the class-III pyridoxal-phosphate-dependent aminotransferase family.</text>
</comment>
<dbReference type="Pfam" id="PF00202">
    <property type="entry name" value="Aminotran_3"/>
    <property type="match status" value="1"/>
</dbReference>
<dbReference type="InterPro" id="IPR015422">
    <property type="entry name" value="PyrdxlP-dep_Trfase_small"/>
</dbReference>
<evidence type="ECO:0000313" key="4">
    <source>
        <dbReference type="EMBL" id="SCL60908.1"/>
    </source>
</evidence>
<accession>A0A1C6V3V1</accession>
<dbReference type="Proteomes" id="UP000198937">
    <property type="component" value="Unassembled WGS sequence"/>
</dbReference>
<dbReference type="GO" id="GO:0008483">
    <property type="term" value="F:transaminase activity"/>
    <property type="evidence" value="ECO:0007669"/>
    <property type="project" value="InterPro"/>
</dbReference>
<dbReference type="InterPro" id="IPR015424">
    <property type="entry name" value="PyrdxlP-dep_Trfase"/>
</dbReference>
<keyword evidence="2 3" id="KW-0663">Pyridoxal phosphate</keyword>
<evidence type="ECO:0000313" key="5">
    <source>
        <dbReference type="Proteomes" id="UP000198937"/>
    </source>
</evidence>
<dbReference type="PANTHER" id="PTHR43094">
    <property type="entry name" value="AMINOTRANSFERASE"/>
    <property type="match status" value="1"/>
</dbReference>
<dbReference type="EMBL" id="FMIA01000002">
    <property type="protein sequence ID" value="SCL60908.1"/>
    <property type="molecule type" value="Genomic_DNA"/>
</dbReference>
<keyword evidence="5" id="KW-1185">Reference proteome</keyword>
<protein>
    <submittedName>
        <fullName evidence="4">Taurine---2-oxoglutarate transaminase</fullName>
    </submittedName>
</protein>
<dbReference type="InterPro" id="IPR049704">
    <property type="entry name" value="Aminotrans_3_PPA_site"/>
</dbReference>
<dbReference type="CDD" id="cd00610">
    <property type="entry name" value="OAT_like"/>
    <property type="match status" value="1"/>
</dbReference>
<dbReference type="NCBIfam" id="NF004718">
    <property type="entry name" value="PRK06062.1"/>
    <property type="match status" value="1"/>
</dbReference>
<dbReference type="RefSeq" id="WP_091442096.1">
    <property type="nucleotide sequence ID" value="NZ_BMMJ01000008.1"/>
</dbReference>
<dbReference type="Gene3D" id="3.90.1150.10">
    <property type="entry name" value="Aspartate Aminotransferase, domain 1"/>
    <property type="match status" value="1"/>
</dbReference>
<reference evidence="4 5" key="1">
    <citation type="submission" date="2016-06" db="EMBL/GenBank/DDBJ databases">
        <authorList>
            <person name="Kjaerup R.B."/>
            <person name="Dalgaard T.S."/>
            <person name="Juul-Madsen H.R."/>
        </authorList>
    </citation>
    <scope>NUCLEOTIDE SEQUENCE [LARGE SCALE GENOMIC DNA]</scope>
    <source>
        <strain evidence="4 5">DSM 45577</strain>
    </source>
</reference>
<dbReference type="SUPFAM" id="SSF53383">
    <property type="entry name" value="PLP-dependent transferases"/>
    <property type="match status" value="1"/>
</dbReference>
<proteinExistence type="inferred from homology"/>
<evidence type="ECO:0000256" key="3">
    <source>
        <dbReference type="RuleBase" id="RU003560"/>
    </source>
</evidence>